<dbReference type="AlphaFoldDB" id="A0AAW0U4P4"/>
<dbReference type="EMBL" id="JARAKH010000019">
    <property type="protein sequence ID" value="KAK8394263.1"/>
    <property type="molecule type" value="Genomic_DNA"/>
</dbReference>
<evidence type="ECO:0008006" key="4">
    <source>
        <dbReference type="Google" id="ProtNLM"/>
    </source>
</evidence>
<dbReference type="PANTHER" id="PTHR47055:SF3">
    <property type="entry name" value="PHORBOL-ESTER_DAG-TYPE DOMAIN-CONTAINING PROTEIN"/>
    <property type="match status" value="1"/>
</dbReference>
<sequence length="182" mass="20995">MRRPGYATVLPSQSAIVWLTTRLFYKEKGATIIPTNPVVSDDEEAYDDNDDVADPTFIPTTHDLDTPGPNQLGPSSRRTVSATSAMEFRQDEDDKDNEEEEEAAKPQSKKPRRSKARTTTWKKVDINNPPFPEYVHTPSEYIQSPFQYFSKFFSKQVLECMTYQTNLNATQRHQHHLQYHII</sequence>
<accession>A0AAW0U4P4</accession>
<evidence type="ECO:0000313" key="3">
    <source>
        <dbReference type="Proteomes" id="UP001487740"/>
    </source>
</evidence>
<dbReference type="PANTHER" id="PTHR47055">
    <property type="entry name" value="DDE_TNP_1_7 DOMAIN-CONTAINING PROTEIN"/>
    <property type="match status" value="1"/>
</dbReference>
<dbReference type="GO" id="GO:0043565">
    <property type="term" value="F:sequence-specific DNA binding"/>
    <property type="evidence" value="ECO:0007669"/>
    <property type="project" value="TreeGrafter"/>
</dbReference>
<proteinExistence type="predicted"/>
<feature type="compositionally biased region" description="Acidic residues" evidence="1">
    <location>
        <begin position="40"/>
        <end position="53"/>
    </location>
</feature>
<evidence type="ECO:0000313" key="2">
    <source>
        <dbReference type="EMBL" id="KAK8394263.1"/>
    </source>
</evidence>
<feature type="compositionally biased region" description="Polar residues" evidence="1">
    <location>
        <begin position="68"/>
        <end position="84"/>
    </location>
</feature>
<gene>
    <name evidence="2" type="ORF">O3P69_006454</name>
</gene>
<comment type="caution">
    <text evidence="2">The sequence shown here is derived from an EMBL/GenBank/DDBJ whole genome shotgun (WGS) entry which is preliminary data.</text>
</comment>
<protein>
    <recommendedName>
        <fullName evidence="4">PiggyBac transposable element-derived protein domain-containing protein</fullName>
    </recommendedName>
</protein>
<dbReference type="InterPro" id="IPR052638">
    <property type="entry name" value="PiggyBac_TE-derived"/>
</dbReference>
<name>A0AAW0U4P4_SCYPA</name>
<feature type="compositionally biased region" description="Acidic residues" evidence="1">
    <location>
        <begin position="90"/>
        <end position="102"/>
    </location>
</feature>
<reference evidence="2 3" key="1">
    <citation type="submission" date="2023-03" db="EMBL/GenBank/DDBJ databases">
        <title>High-quality genome of Scylla paramamosain provides insights in environmental adaptation.</title>
        <authorList>
            <person name="Zhang L."/>
        </authorList>
    </citation>
    <scope>NUCLEOTIDE SEQUENCE [LARGE SCALE GENOMIC DNA]</scope>
    <source>
        <strain evidence="2">LZ_2023a</strain>
        <tissue evidence="2">Muscle</tissue>
    </source>
</reference>
<feature type="region of interest" description="Disordered" evidence="1">
    <location>
        <begin position="39"/>
        <end position="119"/>
    </location>
</feature>
<feature type="compositionally biased region" description="Basic residues" evidence="1">
    <location>
        <begin position="107"/>
        <end position="116"/>
    </location>
</feature>
<evidence type="ECO:0000256" key="1">
    <source>
        <dbReference type="SAM" id="MobiDB-lite"/>
    </source>
</evidence>
<dbReference type="Proteomes" id="UP001487740">
    <property type="component" value="Unassembled WGS sequence"/>
</dbReference>
<keyword evidence="3" id="KW-1185">Reference proteome</keyword>
<organism evidence="2 3">
    <name type="scientific">Scylla paramamosain</name>
    <name type="common">Mud crab</name>
    <dbReference type="NCBI Taxonomy" id="85552"/>
    <lineage>
        <taxon>Eukaryota</taxon>
        <taxon>Metazoa</taxon>
        <taxon>Ecdysozoa</taxon>
        <taxon>Arthropoda</taxon>
        <taxon>Crustacea</taxon>
        <taxon>Multicrustacea</taxon>
        <taxon>Malacostraca</taxon>
        <taxon>Eumalacostraca</taxon>
        <taxon>Eucarida</taxon>
        <taxon>Decapoda</taxon>
        <taxon>Pleocyemata</taxon>
        <taxon>Brachyura</taxon>
        <taxon>Eubrachyura</taxon>
        <taxon>Portunoidea</taxon>
        <taxon>Portunidae</taxon>
        <taxon>Portuninae</taxon>
        <taxon>Scylla</taxon>
    </lineage>
</organism>